<evidence type="ECO:0000313" key="3">
    <source>
        <dbReference type="EMBL" id="GAF38033.1"/>
    </source>
</evidence>
<sequence>MNELVIMKDQQAVTTSLKVARQFKKNHQHVLRDLDRIIEQKGGVQNWTDPQGNHVFAEGTYIHPQNHQKYRIIYMNRKGFVLLAMGFTGKRAFEFKNKYIDAFDAMELKLQEQRKQQLFPKSPMETLKLMFQATEQTDKKVTKVERRVTDLEDNQSLAPGEYNYISHRVRAAVNEYEATHHLLLTQKQRSKLYRDINTGLNQVTGIKTRTQLRKKDFDTADEYIRNWQPSTATLQIIKQLSGIAKGQMSLKNQRA</sequence>
<name>X0PCF3_9LACO</name>
<evidence type="ECO:0000313" key="6">
    <source>
        <dbReference type="Proteomes" id="UP000051966"/>
    </source>
</evidence>
<organism evidence="3 5">
    <name type="scientific">Lentilactobacillus farraginis DSM 18382 = JCM 14108</name>
    <dbReference type="NCBI Taxonomy" id="1423743"/>
    <lineage>
        <taxon>Bacteria</taxon>
        <taxon>Bacillati</taxon>
        <taxon>Bacillota</taxon>
        <taxon>Bacilli</taxon>
        <taxon>Lactobacillales</taxon>
        <taxon>Lactobacillaceae</taxon>
        <taxon>Lentilactobacillus</taxon>
    </lineage>
</organism>
<feature type="domain" description="ORF6C" evidence="2">
    <location>
        <begin position="127"/>
        <end position="235"/>
    </location>
</feature>
<dbReference type="InterPro" id="IPR014054">
    <property type="entry name" value="Phage_regulatory_Rha"/>
</dbReference>
<dbReference type="Proteomes" id="UP000019488">
    <property type="component" value="Unassembled WGS sequence"/>
</dbReference>
<reference evidence="3" key="1">
    <citation type="journal article" date="2014" name="Genome Announc.">
        <title>Draft Genome Sequences of Two Lactobacillus Strains, L. farraginis JCM 14108T and L. composti JCM 14202T, Isolated from Compost of Distilled Shochu Residue.</title>
        <authorList>
            <person name="Yuki M."/>
            <person name="Oshima K."/>
            <person name="Suda W."/>
            <person name="Kitahara M."/>
            <person name="Kitamura K."/>
            <person name="Iida T."/>
            <person name="Hattori M."/>
            <person name="Ohkuma M."/>
        </authorList>
    </citation>
    <scope>NUCLEOTIDE SEQUENCE [LARGE SCALE GENOMIC DNA]</scope>
    <source>
        <strain evidence="3">JCM 14108</strain>
    </source>
</reference>
<dbReference type="Proteomes" id="UP000051966">
    <property type="component" value="Unassembled WGS sequence"/>
</dbReference>
<evidence type="ECO:0000313" key="4">
    <source>
        <dbReference type="EMBL" id="KRM05348.1"/>
    </source>
</evidence>
<gene>
    <name evidence="4" type="ORF">FD41_GL000736</name>
    <name evidence="3" type="ORF">JCM14108_3132</name>
</gene>
<dbReference type="AlphaFoldDB" id="X0PCF3"/>
<dbReference type="eggNOG" id="COG3646">
    <property type="taxonomic scope" value="Bacteria"/>
</dbReference>
<feature type="coiled-coil region" evidence="1">
    <location>
        <begin position="96"/>
        <end position="154"/>
    </location>
</feature>
<comment type="caution">
    <text evidence="3">The sequence shown here is derived from an EMBL/GenBank/DDBJ whole genome shotgun (WGS) entry which is preliminary data.</text>
</comment>
<dbReference type="RefSeq" id="WP_035181377.1">
    <property type="nucleotide sequence ID" value="NZ_AZFY01000109.1"/>
</dbReference>
<dbReference type="Pfam" id="PF10552">
    <property type="entry name" value="ORF6C"/>
    <property type="match status" value="1"/>
</dbReference>
<evidence type="ECO:0000259" key="2">
    <source>
        <dbReference type="Pfam" id="PF10552"/>
    </source>
</evidence>
<dbReference type="Pfam" id="PF09669">
    <property type="entry name" value="Phage_pRha"/>
    <property type="match status" value="1"/>
</dbReference>
<evidence type="ECO:0000256" key="1">
    <source>
        <dbReference type="SAM" id="Coils"/>
    </source>
</evidence>
<dbReference type="PATRIC" id="fig|1423743.5.peg.751"/>
<evidence type="ECO:0000313" key="5">
    <source>
        <dbReference type="Proteomes" id="UP000019488"/>
    </source>
</evidence>
<dbReference type="InterPro" id="IPR018878">
    <property type="entry name" value="ORF6C_dom"/>
</dbReference>
<accession>X0PCF3</accession>
<keyword evidence="6" id="KW-1185">Reference proteome</keyword>
<keyword evidence="1" id="KW-0175">Coiled coil</keyword>
<protein>
    <submittedName>
        <fullName evidence="4">Phage anti-repressor protein</fullName>
    </submittedName>
    <submittedName>
        <fullName evidence="3">Phage antirepressor protein</fullName>
    </submittedName>
</protein>
<dbReference type="EMBL" id="BAKI01000064">
    <property type="protein sequence ID" value="GAF38033.1"/>
    <property type="molecule type" value="Genomic_DNA"/>
</dbReference>
<dbReference type="EMBL" id="AZFY01000109">
    <property type="protein sequence ID" value="KRM05348.1"/>
    <property type="molecule type" value="Genomic_DNA"/>
</dbReference>
<dbReference type="OrthoDB" id="9812611at2"/>
<dbReference type="NCBIfam" id="TIGR02681">
    <property type="entry name" value="phage_pRha"/>
    <property type="match status" value="1"/>
</dbReference>
<dbReference type="STRING" id="1423743.FD41_GL000736"/>
<reference evidence="4 6" key="2">
    <citation type="journal article" date="2015" name="Genome Announc.">
        <title>Expanding the biotechnology potential of lactobacilli through comparative genomics of 213 strains and associated genera.</title>
        <authorList>
            <person name="Sun Z."/>
            <person name="Harris H.M."/>
            <person name="McCann A."/>
            <person name="Guo C."/>
            <person name="Argimon S."/>
            <person name="Zhang W."/>
            <person name="Yang X."/>
            <person name="Jeffery I.B."/>
            <person name="Cooney J.C."/>
            <person name="Kagawa T.F."/>
            <person name="Liu W."/>
            <person name="Song Y."/>
            <person name="Salvetti E."/>
            <person name="Wrobel A."/>
            <person name="Rasinkangas P."/>
            <person name="Parkhill J."/>
            <person name="Rea M.C."/>
            <person name="O'Sullivan O."/>
            <person name="Ritari J."/>
            <person name="Douillard F.P."/>
            <person name="Paul Ross R."/>
            <person name="Yang R."/>
            <person name="Briner A.E."/>
            <person name="Felis G.E."/>
            <person name="de Vos W.M."/>
            <person name="Barrangou R."/>
            <person name="Klaenhammer T.R."/>
            <person name="Caufield P.W."/>
            <person name="Cui Y."/>
            <person name="Zhang H."/>
            <person name="O'Toole P.W."/>
        </authorList>
    </citation>
    <scope>NUCLEOTIDE SEQUENCE [LARGE SCALE GENOMIC DNA]</scope>
    <source>
        <strain evidence="4 6">DSM 18382</strain>
    </source>
</reference>
<proteinExistence type="predicted"/>